<sequence length="83" mass="9784">MTTVELYRYQEEYNNNRASRSWGVRVTKDGSDKVYQIGFGEIYPFSIVSMSEMSNECDWDMYMSCELGIGENPSWHCIKSWVF</sequence>
<name>A0A2H5BPZ3_9CAUD</name>
<dbReference type="EMBL" id="MG603697">
    <property type="protein sequence ID" value="AUG88398.1"/>
    <property type="molecule type" value="Genomic_DNA"/>
</dbReference>
<keyword evidence="2" id="KW-1185">Reference proteome</keyword>
<evidence type="ECO:0000313" key="2">
    <source>
        <dbReference type="Proteomes" id="UP000240283"/>
    </source>
</evidence>
<protein>
    <submittedName>
        <fullName evidence="1">Uncharacterized protein</fullName>
    </submittedName>
</protein>
<proteinExistence type="predicted"/>
<dbReference type="Proteomes" id="UP000240283">
    <property type="component" value="Segment"/>
</dbReference>
<gene>
    <name evidence="1" type="ORF">VPR_034</name>
</gene>
<accession>A0A2H5BPZ3</accession>
<organism evidence="1 2">
    <name type="scientific">Vibrio phage Vp_R1</name>
    <dbReference type="NCBI Taxonomy" id="2059867"/>
    <lineage>
        <taxon>Viruses</taxon>
        <taxon>Duplodnaviria</taxon>
        <taxon>Heunggongvirae</taxon>
        <taxon>Uroviricota</taxon>
        <taxon>Caudoviricetes</taxon>
        <taxon>Grimontviridae</taxon>
        <taxon>Dalianvirus</taxon>
        <taxon>Dalianvirus R1</taxon>
    </lineage>
</organism>
<evidence type="ECO:0000313" key="1">
    <source>
        <dbReference type="EMBL" id="AUG88398.1"/>
    </source>
</evidence>
<reference evidence="1 2" key="1">
    <citation type="submission" date="2017-12" db="EMBL/GenBank/DDBJ databases">
        <title>Genomic analysis of a novel phage Vp_R1 lytic to Vibrio parahaemolyticus.</title>
        <authorList>
            <person name="Ren H."/>
            <person name="Li Z."/>
        </authorList>
    </citation>
    <scope>NUCLEOTIDE SEQUENCE [LARGE SCALE GENOMIC DNA]</scope>
</reference>